<dbReference type="PANTHER" id="PTHR37836">
    <property type="entry name" value="LMO1036 PROTEIN"/>
    <property type="match status" value="1"/>
</dbReference>
<keyword evidence="4" id="KW-1185">Reference proteome</keyword>
<sequence>MGVTMQKLKVSDSGRYLTYEDGAPFFWLGDTAWELFHKLDREDARHYLACRAEQGFNVVQAVALAEHEGLTMGNAYGRLPLFQDDAGKFDPTKPDENGEYSYWDHVDHIVNTAGAMGIYIAMLPTWGDKFNAQHSKGVEIFTKNNAYEYGKWLGRRYRDAPHLIWVLGGDRGLHTRSHFEIVNSMACGLKEGDGGRHLMTFHPKGSSSSSYHVHGEKWLDFNMLQSGHGEMEPANYRMVAADYERVPVKPVLDGEPCYEDIPRAFHPRNGYFDEADVRRAAYYAIFSGACGHTYGHHSVWAMCDGFYDSVSMNESGVFFIMHWKDGLHRPGAGQMRYLKELWQQFSMEGSEPDQQLIATNFEGANYRTGLKGRNASMIYCPNGLYVDVSMGWIGWEKVHTSWFNPRDGSYTDVGTFPGEGKRRYVCPSSGRGNDWVLVLSKESCPSRTIEEDGIKT</sequence>
<dbReference type="Pfam" id="PF12904">
    <property type="entry name" value="Collagen_bind_2"/>
    <property type="match status" value="1"/>
</dbReference>
<dbReference type="RefSeq" id="WP_377566192.1">
    <property type="nucleotide sequence ID" value="NZ_JBHTJZ010000028.1"/>
</dbReference>
<dbReference type="EMBL" id="JBHTJZ010000028">
    <property type="protein sequence ID" value="MFD0961025.1"/>
    <property type="molecule type" value="Genomic_DNA"/>
</dbReference>
<feature type="domain" description="Putative collagen-binding" evidence="1">
    <location>
        <begin position="352"/>
        <end position="439"/>
    </location>
</feature>
<dbReference type="Pfam" id="PF13204">
    <property type="entry name" value="Apiosidase"/>
    <property type="match status" value="1"/>
</dbReference>
<organism evidence="3 4">
    <name type="scientific">Paenibacillus chungangensis</name>
    <dbReference type="NCBI Taxonomy" id="696535"/>
    <lineage>
        <taxon>Bacteria</taxon>
        <taxon>Bacillati</taxon>
        <taxon>Bacillota</taxon>
        <taxon>Bacilli</taxon>
        <taxon>Bacillales</taxon>
        <taxon>Paenibacillaceae</taxon>
        <taxon>Paenibacillus</taxon>
    </lineage>
</organism>
<dbReference type="InterPro" id="IPR024749">
    <property type="entry name" value="Collagen-bd_put"/>
</dbReference>
<dbReference type="InterPro" id="IPR025277">
    <property type="entry name" value="Apiosidase-like_cat_dom"/>
</dbReference>
<proteinExistence type="predicted"/>
<protein>
    <submittedName>
        <fullName evidence="3">Glycoside hydrolase family 140 protein</fullName>
    </submittedName>
</protein>
<dbReference type="Proteomes" id="UP001596989">
    <property type="component" value="Unassembled WGS sequence"/>
</dbReference>
<dbReference type="Gene3D" id="3.20.20.80">
    <property type="entry name" value="Glycosidases"/>
    <property type="match status" value="1"/>
</dbReference>
<dbReference type="SUPFAM" id="SSF51445">
    <property type="entry name" value="(Trans)glycosidases"/>
    <property type="match status" value="1"/>
</dbReference>
<comment type="caution">
    <text evidence="3">The sequence shown here is derived from an EMBL/GenBank/DDBJ whole genome shotgun (WGS) entry which is preliminary data.</text>
</comment>
<feature type="domain" description="Apiosidase-like catalytic" evidence="2">
    <location>
        <begin position="11"/>
        <end position="346"/>
    </location>
</feature>
<dbReference type="InterPro" id="IPR017853">
    <property type="entry name" value="GH"/>
</dbReference>
<gene>
    <name evidence="3" type="ORF">ACFQ2I_16680</name>
</gene>
<keyword evidence="3" id="KW-0378">Hydrolase</keyword>
<dbReference type="PANTHER" id="PTHR37836:SF3">
    <property type="entry name" value="ENDOGLUCANASE"/>
    <property type="match status" value="1"/>
</dbReference>
<name>A0ABW3HUR2_9BACL</name>
<accession>A0ABW3HUR2</accession>
<evidence type="ECO:0000313" key="3">
    <source>
        <dbReference type="EMBL" id="MFD0961025.1"/>
    </source>
</evidence>
<evidence type="ECO:0000313" key="4">
    <source>
        <dbReference type="Proteomes" id="UP001596989"/>
    </source>
</evidence>
<dbReference type="GO" id="GO:0016787">
    <property type="term" value="F:hydrolase activity"/>
    <property type="evidence" value="ECO:0007669"/>
    <property type="project" value="UniProtKB-KW"/>
</dbReference>
<evidence type="ECO:0000259" key="1">
    <source>
        <dbReference type="Pfam" id="PF12904"/>
    </source>
</evidence>
<reference evidence="4" key="1">
    <citation type="journal article" date="2019" name="Int. J. Syst. Evol. Microbiol.">
        <title>The Global Catalogue of Microorganisms (GCM) 10K type strain sequencing project: providing services to taxonomists for standard genome sequencing and annotation.</title>
        <authorList>
            <consortium name="The Broad Institute Genomics Platform"/>
            <consortium name="The Broad Institute Genome Sequencing Center for Infectious Disease"/>
            <person name="Wu L."/>
            <person name="Ma J."/>
        </authorList>
    </citation>
    <scope>NUCLEOTIDE SEQUENCE [LARGE SCALE GENOMIC DNA]</scope>
    <source>
        <strain evidence="4">CCUG 59129</strain>
    </source>
</reference>
<evidence type="ECO:0000259" key="2">
    <source>
        <dbReference type="Pfam" id="PF13204"/>
    </source>
</evidence>